<accession>A0ABS4L802</accession>
<dbReference type="RefSeq" id="WP_372453084.1">
    <property type="nucleotide sequence ID" value="NZ_BMVL01000008.1"/>
</dbReference>
<dbReference type="EMBL" id="JAGGLQ010000007">
    <property type="protein sequence ID" value="MBP2038212.1"/>
    <property type="molecule type" value="Genomic_DNA"/>
</dbReference>
<comment type="caution">
    <text evidence="2">The sequence shown here is derived from an EMBL/GenBank/DDBJ whole genome shotgun (WGS) entry which is preliminary data.</text>
</comment>
<proteinExistence type="predicted"/>
<dbReference type="GO" id="GO:0005840">
    <property type="term" value="C:ribosome"/>
    <property type="evidence" value="ECO:0007669"/>
    <property type="project" value="UniProtKB-KW"/>
</dbReference>
<dbReference type="Proteomes" id="UP001519310">
    <property type="component" value="Unassembled WGS sequence"/>
</dbReference>
<reference evidence="2 3" key="1">
    <citation type="submission" date="2021-03" db="EMBL/GenBank/DDBJ databases">
        <title>Genomic Encyclopedia of Type Strains, Phase IV (KMG-IV): sequencing the most valuable type-strain genomes for metagenomic binning, comparative biology and taxonomic classification.</title>
        <authorList>
            <person name="Goeker M."/>
        </authorList>
    </citation>
    <scope>NUCLEOTIDE SEQUENCE [LARGE SCALE GENOMIC DNA]</scope>
    <source>
        <strain evidence="2 3">DSM 40526</strain>
    </source>
</reference>
<gene>
    <name evidence="2" type="ORF">J2Z77_004019</name>
</gene>
<evidence type="ECO:0000313" key="2">
    <source>
        <dbReference type="EMBL" id="MBP2038212.1"/>
    </source>
</evidence>
<keyword evidence="3" id="KW-1185">Reference proteome</keyword>
<feature type="region of interest" description="Disordered" evidence="1">
    <location>
        <begin position="111"/>
        <end position="152"/>
    </location>
</feature>
<organism evidence="2 3">
    <name type="scientific">Streptomyces avidinii</name>
    <dbReference type="NCBI Taxonomy" id="1895"/>
    <lineage>
        <taxon>Bacteria</taxon>
        <taxon>Bacillati</taxon>
        <taxon>Actinomycetota</taxon>
        <taxon>Actinomycetes</taxon>
        <taxon>Kitasatosporales</taxon>
        <taxon>Streptomycetaceae</taxon>
        <taxon>Streptomyces</taxon>
    </lineage>
</organism>
<sequence length="166" mass="17370">MSEIADTPVPASAPVAVPVAVTASDVHTVHEAYSFACMRCGYGWEQAYAIEHHVDAKGEPFIMYKVDGERVPSPLSNPTCLNCGGHVVRIMRAGQVSSVLGMIDHLHPHRTAPGTAGPVPAGVNVPRPARQPGAPRSHAAPGPVAVGSAGESRGLLSRLKGLFRRS</sequence>
<keyword evidence="2" id="KW-0687">Ribonucleoprotein</keyword>
<name>A0ABS4L802_STRAV</name>
<protein>
    <submittedName>
        <fullName evidence="2">Ribosomal protein S27AE</fullName>
    </submittedName>
</protein>
<keyword evidence="2" id="KW-0689">Ribosomal protein</keyword>
<evidence type="ECO:0000313" key="3">
    <source>
        <dbReference type="Proteomes" id="UP001519310"/>
    </source>
</evidence>
<evidence type="ECO:0000256" key="1">
    <source>
        <dbReference type="SAM" id="MobiDB-lite"/>
    </source>
</evidence>
<feature type="compositionally biased region" description="Low complexity" evidence="1">
    <location>
        <begin position="139"/>
        <end position="150"/>
    </location>
</feature>